<evidence type="ECO:0000259" key="1">
    <source>
        <dbReference type="Pfam" id="PF13649"/>
    </source>
</evidence>
<dbReference type="GO" id="GO:0008168">
    <property type="term" value="F:methyltransferase activity"/>
    <property type="evidence" value="ECO:0007669"/>
    <property type="project" value="UniProtKB-KW"/>
</dbReference>
<dbReference type="Pfam" id="PF13649">
    <property type="entry name" value="Methyltransf_25"/>
    <property type="match status" value="1"/>
</dbReference>
<feature type="domain" description="Methyltransferase" evidence="1">
    <location>
        <begin position="38"/>
        <end position="114"/>
    </location>
</feature>
<gene>
    <name evidence="2" type="ORF">LWC34_07415</name>
</gene>
<dbReference type="CDD" id="cd02440">
    <property type="entry name" value="AdoMet_MTases"/>
    <property type="match status" value="1"/>
</dbReference>
<keyword evidence="2" id="KW-0808">Transferase</keyword>
<dbReference type="RefSeq" id="WP_233724001.1">
    <property type="nucleotide sequence ID" value="NZ_JBHMDJ010000333.1"/>
</dbReference>
<proteinExistence type="predicted"/>
<reference evidence="2 3" key="1">
    <citation type="submission" date="2021-12" db="EMBL/GenBank/DDBJ databases">
        <title>Genome sequence of Kibdelosporangium philippinense ATCC 49844.</title>
        <authorList>
            <person name="Fedorov E.A."/>
            <person name="Omeragic M."/>
            <person name="Shalygina K.F."/>
            <person name="Maclea K.S."/>
        </authorList>
    </citation>
    <scope>NUCLEOTIDE SEQUENCE [LARGE SCALE GENOMIC DNA]</scope>
    <source>
        <strain evidence="2 3">ATCC 49844</strain>
    </source>
</reference>
<keyword evidence="2" id="KW-0489">Methyltransferase</keyword>
<name>A0ABS8Z7W2_9PSEU</name>
<dbReference type="Gene3D" id="3.40.50.150">
    <property type="entry name" value="Vaccinia Virus protein VP39"/>
    <property type="match status" value="1"/>
</dbReference>
<evidence type="ECO:0000313" key="2">
    <source>
        <dbReference type="EMBL" id="MCE7002658.1"/>
    </source>
</evidence>
<dbReference type="GO" id="GO:0032259">
    <property type="term" value="P:methylation"/>
    <property type="evidence" value="ECO:0007669"/>
    <property type="project" value="UniProtKB-KW"/>
</dbReference>
<protein>
    <submittedName>
        <fullName evidence="2">Class I SAM-dependent methyltransferase</fullName>
    </submittedName>
</protein>
<dbReference type="Proteomes" id="UP001521150">
    <property type="component" value="Unassembled WGS sequence"/>
</dbReference>
<sequence>MNHFGEDVAKDYDSDVKDRPVTPVVEFLRPLAGDGRALEFGIGTGRIAVRLSEAGVEVHGIDLSPEMLARVPASAGIDVTVGDFATAKVPGQFQLAYLVFNTITNLTTQDARASTSTTSRTRQWSPVTIDSPMALCRASSPCRSAMSGPRNWTGWPG</sequence>
<organism evidence="2 3">
    <name type="scientific">Kibdelosporangium philippinense</name>
    <dbReference type="NCBI Taxonomy" id="211113"/>
    <lineage>
        <taxon>Bacteria</taxon>
        <taxon>Bacillati</taxon>
        <taxon>Actinomycetota</taxon>
        <taxon>Actinomycetes</taxon>
        <taxon>Pseudonocardiales</taxon>
        <taxon>Pseudonocardiaceae</taxon>
        <taxon>Kibdelosporangium</taxon>
    </lineage>
</organism>
<dbReference type="EMBL" id="JAJVCN010000001">
    <property type="protein sequence ID" value="MCE7002658.1"/>
    <property type="molecule type" value="Genomic_DNA"/>
</dbReference>
<comment type="caution">
    <text evidence="2">The sequence shown here is derived from an EMBL/GenBank/DDBJ whole genome shotgun (WGS) entry which is preliminary data.</text>
</comment>
<dbReference type="InterPro" id="IPR029063">
    <property type="entry name" value="SAM-dependent_MTases_sf"/>
</dbReference>
<dbReference type="InterPro" id="IPR041698">
    <property type="entry name" value="Methyltransf_25"/>
</dbReference>
<accession>A0ABS8Z7W2</accession>
<evidence type="ECO:0000313" key="3">
    <source>
        <dbReference type="Proteomes" id="UP001521150"/>
    </source>
</evidence>
<keyword evidence="3" id="KW-1185">Reference proteome</keyword>
<dbReference type="SUPFAM" id="SSF53335">
    <property type="entry name" value="S-adenosyl-L-methionine-dependent methyltransferases"/>
    <property type="match status" value="1"/>
</dbReference>